<evidence type="ECO:0000313" key="2">
    <source>
        <dbReference type="EMBL" id="HHR34283.1"/>
    </source>
</evidence>
<gene>
    <name evidence="2" type="ORF">ENM46_04990</name>
</gene>
<proteinExistence type="predicted"/>
<comment type="caution">
    <text evidence="2">The sequence shown here is derived from an EMBL/GenBank/DDBJ whole genome shotgun (WGS) entry which is preliminary data.</text>
</comment>
<keyword evidence="1" id="KW-0732">Signal</keyword>
<dbReference type="AlphaFoldDB" id="A0A7C5U3Z3"/>
<evidence type="ECO:0008006" key="3">
    <source>
        <dbReference type="Google" id="ProtNLM"/>
    </source>
</evidence>
<accession>A0A7C5U3Z3</accession>
<dbReference type="Gene3D" id="2.60.40.1190">
    <property type="match status" value="1"/>
</dbReference>
<evidence type="ECO:0000256" key="1">
    <source>
        <dbReference type="SAM" id="SignalP"/>
    </source>
</evidence>
<protein>
    <recommendedName>
        <fullName evidence="3">Carbohydrate-binding domain-containing protein</fullName>
    </recommendedName>
</protein>
<dbReference type="EMBL" id="DRXW01000298">
    <property type="protein sequence ID" value="HHR34283.1"/>
    <property type="molecule type" value="Genomic_DNA"/>
</dbReference>
<organism evidence="2">
    <name type="scientific">Fervidobacterium nodosum</name>
    <dbReference type="NCBI Taxonomy" id="2424"/>
    <lineage>
        <taxon>Bacteria</taxon>
        <taxon>Thermotogati</taxon>
        <taxon>Thermotogota</taxon>
        <taxon>Thermotogae</taxon>
        <taxon>Thermotogales</taxon>
        <taxon>Fervidobacteriaceae</taxon>
        <taxon>Fervidobacterium</taxon>
    </lineage>
</organism>
<dbReference type="SUPFAM" id="SSF49344">
    <property type="entry name" value="CBD9-like"/>
    <property type="match status" value="1"/>
</dbReference>
<sequence>MKRVLFISLAVMIALFAASCALFEKPPLLKTVTVDATLEDWETYLYSDADNDSQWGANNEIYKAGILFDENNLYIAGEFTKEEFNNFMVIVDLSGVTGAADTSKHPWNNRKYKFEKGDVDFVIETWGDGYTAWRFTSAEAIEVTGTLASEEVDGKKRIEFAIPLSELGVTDASKLSAKAVFILTGGADDTKQWAGDFYPNQGFEAGDGGYTAPLVIKKTVSNPTK</sequence>
<reference evidence="2" key="1">
    <citation type="journal article" date="2020" name="mSystems">
        <title>Genome- and Community-Level Interaction Insights into Carbon Utilization and Element Cycling Functions of Hydrothermarchaeota in Hydrothermal Sediment.</title>
        <authorList>
            <person name="Zhou Z."/>
            <person name="Liu Y."/>
            <person name="Xu W."/>
            <person name="Pan J."/>
            <person name="Luo Z.H."/>
            <person name="Li M."/>
        </authorList>
    </citation>
    <scope>NUCLEOTIDE SEQUENCE [LARGE SCALE GENOMIC DNA]</scope>
    <source>
        <strain evidence="2">SpSt-1088</strain>
    </source>
</reference>
<feature type="signal peptide" evidence="1">
    <location>
        <begin position="1"/>
        <end position="17"/>
    </location>
</feature>
<name>A0A7C5U3Z3_9BACT</name>
<feature type="chain" id="PRO_5027990352" description="Carbohydrate-binding domain-containing protein" evidence="1">
    <location>
        <begin position="18"/>
        <end position="225"/>
    </location>
</feature>
<dbReference type="PROSITE" id="PS51257">
    <property type="entry name" value="PROKAR_LIPOPROTEIN"/>
    <property type="match status" value="1"/>
</dbReference>